<dbReference type="KEGG" id="bvi:Bcep1808_1450"/>
<gene>
    <name evidence="1" type="ordered locus">Bcep1808_1450</name>
</gene>
<dbReference type="HOGENOM" id="CLU_1913177_0_0_4"/>
<sequence length="132" mass="14564">MATRERSSPVRNEAARDGAAAYRGLRFARVVRRDAVPVQRGARQAAPVYMISPASQMRATSVTVMKSLFRGSKARAGASIYTLDVGTSRSRTRSTRPARFTGRKAEAGRRAFSYRELEFVSFDTVRVAMISA</sequence>
<evidence type="ECO:0000313" key="1">
    <source>
        <dbReference type="EMBL" id="ABO54458.1"/>
    </source>
</evidence>
<dbReference type="AlphaFoldDB" id="A4JDV5"/>
<dbReference type="Proteomes" id="UP000002287">
    <property type="component" value="Chromosome 1"/>
</dbReference>
<organism evidence="1 2">
    <name type="scientific">Burkholderia vietnamiensis (strain G4 / LMG 22486)</name>
    <name type="common">Burkholderia cepacia (strain R1808)</name>
    <dbReference type="NCBI Taxonomy" id="269482"/>
    <lineage>
        <taxon>Bacteria</taxon>
        <taxon>Pseudomonadati</taxon>
        <taxon>Pseudomonadota</taxon>
        <taxon>Betaproteobacteria</taxon>
        <taxon>Burkholderiales</taxon>
        <taxon>Burkholderiaceae</taxon>
        <taxon>Burkholderia</taxon>
        <taxon>Burkholderia cepacia complex</taxon>
    </lineage>
</organism>
<proteinExistence type="predicted"/>
<evidence type="ECO:0000313" key="2">
    <source>
        <dbReference type="Proteomes" id="UP000002287"/>
    </source>
</evidence>
<name>A4JDV5_BURVG</name>
<dbReference type="EMBL" id="CP000614">
    <property type="protein sequence ID" value="ABO54458.1"/>
    <property type="molecule type" value="Genomic_DNA"/>
</dbReference>
<reference evidence="2" key="1">
    <citation type="submission" date="2007-03" db="EMBL/GenBank/DDBJ databases">
        <title>Complete sequence of chromosome 1 of Burkholderia vietnamiensis G4.</title>
        <authorList>
            <consortium name="US DOE Joint Genome Institute"/>
            <person name="Copeland A."/>
            <person name="Lucas S."/>
            <person name="Lapidus A."/>
            <person name="Barry K."/>
            <person name="Detter J.C."/>
            <person name="Glavina del Rio T."/>
            <person name="Hammon N."/>
            <person name="Israni S."/>
            <person name="Dalin E."/>
            <person name="Tice H."/>
            <person name="Pitluck S."/>
            <person name="Chain P."/>
            <person name="Malfatti S."/>
            <person name="Shin M."/>
            <person name="Vergez L."/>
            <person name="Schmutz J."/>
            <person name="Larimer F."/>
            <person name="Land M."/>
            <person name="Hauser L."/>
            <person name="Kyrpides N."/>
            <person name="Tiedje J."/>
            <person name="Richardson P."/>
        </authorList>
    </citation>
    <scope>NUCLEOTIDE SEQUENCE [LARGE SCALE GENOMIC DNA]</scope>
    <source>
        <strain evidence="2">G4 / LMG 22486</strain>
    </source>
</reference>
<accession>A4JDV5</accession>
<protein>
    <submittedName>
        <fullName evidence="1">Uncharacterized protein</fullName>
    </submittedName>
</protein>